<proteinExistence type="predicted"/>
<sequence length="398" mass="44490">MSSPTPTFSSIPPTTTPTEMPVFNLYDKANITWYQVQNNNVSSAAFAVILLWSFSTLYKSVQYYMMKSKPIYALNVAQAAFMLVKTIAATYYVILLGDLCEPRAFFLSVPLVLSLDCAYYIMLIKLLLFTPFRITVRVVFFLALLAHAVINFIGVSQRDTRLGTNGMCKDVYPLIYKQQYIVEIFLECFTAIVLIHGLAIKSRVNGQVVSSTFELLNQLRKNEHLRVFAVMFMIALKLILTYYTNFLTNFDHLYFTHGVDQARSAIICWALMRDYRKLVKTSSAGGSHPNSSNVLSGKHTKAGLDLKSGSAHMLKSSSGKGVKSQTGSFTGAPSMPRILNSKMTDHHDAIFEDNEDLDVVCAEKSMPAESVESGIDHRDMIKSTETISNVHMPPNEGM</sequence>
<reference evidence="3 4" key="1">
    <citation type="submission" date="2021-02" db="EMBL/GenBank/DDBJ databases">
        <title>Variation within the Batrachochytrium salamandrivorans European outbreak.</title>
        <authorList>
            <person name="Kelly M."/>
            <person name="Pasmans F."/>
            <person name="Shea T.P."/>
            <person name="Munoz J.F."/>
            <person name="Carranza S."/>
            <person name="Cuomo C.A."/>
            <person name="Martel A."/>
        </authorList>
    </citation>
    <scope>NUCLEOTIDE SEQUENCE [LARGE SCALE GENOMIC DNA]</scope>
    <source>
        <strain evidence="3 4">AMFP18/2</strain>
    </source>
</reference>
<feature type="transmembrane region" description="Helical" evidence="2">
    <location>
        <begin position="180"/>
        <end position="200"/>
    </location>
</feature>
<accession>A0ABQ8F2B5</accession>
<feature type="compositionally biased region" description="Polar residues" evidence="1">
    <location>
        <begin position="315"/>
        <end position="331"/>
    </location>
</feature>
<feature type="transmembrane region" description="Helical" evidence="2">
    <location>
        <begin position="70"/>
        <end position="92"/>
    </location>
</feature>
<evidence type="ECO:0000313" key="4">
    <source>
        <dbReference type="Proteomes" id="UP001648503"/>
    </source>
</evidence>
<dbReference type="EMBL" id="JAFCIX010000418">
    <property type="protein sequence ID" value="KAH6590898.1"/>
    <property type="molecule type" value="Genomic_DNA"/>
</dbReference>
<keyword evidence="2" id="KW-1133">Transmembrane helix</keyword>
<protein>
    <recommendedName>
        <fullName evidence="5">G-protein coupled receptors family 1 profile domain-containing protein</fullName>
    </recommendedName>
</protein>
<feature type="transmembrane region" description="Helical" evidence="2">
    <location>
        <begin position="225"/>
        <end position="243"/>
    </location>
</feature>
<keyword evidence="2" id="KW-0812">Transmembrane</keyword>
<name>A0ABQ8F2B5_9FUNG</name>
<gene>
    <name evidence="3" type="ORF">BASA50_008899</name>
</gene>
<keyword evidence="4" id="KW-1185">Reference proteome</keyword>
<feature type="transmembrane region" description="Helical" evidence="2">
    <location>
        <begin position="104"/>
        <end position="122"/>
    </location>
</feature>
<evidence type="ECO:0008006" key="5">
    <source>
        <dbReference type="Google" id="ProtNLM"/>
    </source>
</evidence>
<feature type="transmembrane region" description="Helical" evidence="2">
    <location>
        <begin position="41"/>
        <end position="58"/>
    </location>
</feature>
<evidence type="ECO:0000256" key="1">
    <source>
        <dbReference type="SAM" id="MobiDB-lite"/>
    </source>
</evidence>
<feature type="region of interest" description="Disordered" evidence="1">
    <location>
        <begin position="315"/>
        <end position="335"/>
    </location>
</feature>
<feature type="transmembrane region" description="Helical" evidence="2">
    <location>
        <begin position="134"/>
        <end position="155"/>
    </location>
</feature>
<evidence type="ECO:0000256" key="2">
    <source>
        <dbReference type="SAM" id="Phobius"/>
    </source>
</evidence>
<dbReference type="Proteomes" id="UP001648503">
    <property type="component" value="Unassembled WGS sequence"/>
</dbReference>
<keyword evidence="2" id="KW-0472">Membrane</keyword>
<evidence type="ECO:0000313" key="3">
    <source>
        <dbReference type="EMBL" id="KAH6590898.1"/>
    </source>
</evidence>
<comment type="caution">
    <text evidence="3">The sequence shown here is derived from an EMBL/GenBank/DDBJ whole genome shotgun (WGS) entry which is preliminary data.</text>
</comment>
<organism evidence="3 4">
    <name type="scientific">Batrachochytrium salamandrivorans</name>
    <dbReference type="NCBI Taxonomy" id="1357716"/>
    <lineage>
        <taxon>Eukaryota</taxon>
        <taxon>Fungi</taxon>
        <taxon>Fungi incertae sedis</taxon>
        <taxon>Chytridiomycota</taxon>
        <taxon>Chytridiomycota incertae sedis</taxon>
        <taxon>Chytridiomycetes</taxon>
        <taxon>Rhizophydiales</taxon>
        <taxon>Rhizophydiales incertae sedis</taxon>
        <taxon>Batrachochytrium</taxon>
    </lineage>
</organism>